<organism evidence="1 2">
    <name type="scientific">Cyanobium usitatum str. Tous</name>
    <dbReference type="NCBI Taxonomy" id="2116684"/>
    <lineage>
        <taxon>Bacteria</taxon>
        <taxon>Bacillati</taxon>
        <taxon>Cyanobacteriota</taxon>
        <taxon>Cyanophyceae</taxon>
        <taxon>Synechococcales</taxon>
        <taxon>Prochlorococcaceae</taxon>
        <taxon>Cyanobium</taxon>
    </lineage>
</organism>
<protein>
    <recommendedName>
        <fullName evidence="3">Plastid lipid-associated protein/fibrillin conserved domain-containing protein</fullName>
    </recommendedName>
</protein>
<evidence type="ECO:0000313" key="1">
    <source>
        <dbReference type="EMBL" id="PSJ06678.1"/>
    </source>
</evidence>
<accession>A0A2P7MZM5</accession>
<proteinExistence type="predicted"/>
<dbReference type="EMBL" id="PXXO01000003">
    <property type="protein sequence ID" value="PSJ06678.1"/>
    <property type="molecule type" value="Genomic_DNA"/>
</dbReference>
<gene>
    <name evidence="1" type="ORF">C7K55_03510</name>
</gene>
<reference evidence="1 2" key="1">
    <citation type="journal article" date="2018" name="Environ. Microbiol.">
        <title>Ecological and genomic features of two widespread freshwater picocyanobacteria.</title>
        <authorList>
            <person name="Cabello-Yeves P.J."/>
            <person name="Picazo A."/>
            <person name="Camacho A."/>
            <person name="Callieri C."/>
            <person name="Rosselli R."/>
            <person name="Roda-Garcia J.J."/>
            <person name="Coutinho F.H."/>
            <person name="Rodriguez-Valera F."/>
        </authorList>
    </citation>
    <scope>NUCLEOTIDE SEQUENCE [LARGE SCALE GENOMIC DNA]</scope>
    <source>
        <strain evidence="1 2">Tous</strain>
    </source>
</reference>
<sequence>MPTSEIPSGEQALALERLSRRQGSAITAEQLFGRWRLQLLWSKGRAHPNPATAALLRGLQASLSIATGDVTPDAPSLERGDLKVVNSVQLGALQLRFSGSGNLRGRRPLLEFWFDQLELRLGRQSLWRQAISRQPEPRRRPFFALIARSGAADNGWLLARGRGGGLALWVLDPQLEKASDA</sequence>
<evidence type="ECO:0008006" key="3">
    <source>
        <dbReference type="Google" id="ProtNLM"/>
    </source>
</evidence>
<dbReference type="Proteomes" id="UP000243002">
    <property type="component" value="Unassembled WGS sequence"/>
</dbReference>
<comment type="caution">
    <text evidence="1">The sequence shown here is derived from an EMBL/GenBank/DDBJ whole genome shotgun (WGS) entry which is preliminary data.</text>
</comment>
<dbReference type="OrthoDB" id="539620at2"/>
<name>A0A2P7MZM5_9CYAN</name>
<dbReference type="AlphaFoldDB" id="A0A2P7MZM5"/>
<keyword evidence="2" id="KW-1185">Reference proteome</keyword>
<evidence type="ECO:0000313" key="2">
    <source>
        <dbReference type="Proteomes" id="UP000243002"/>
    </source>
</evidence>